<feature type="domain" description="PPIase FKBP-type" evidence="8">
    <location>
        <begin position="71"/>
        <end position="180"/>
    </location>
</feature>
<dbReference type="InterPro" id="IPR046357">
    <property type="entry name" value="PPIase_dom_sf"/>
</dbReference>
<evidence type="ECO:0000313" key="12">
    <source>
        <dbReference type="Proteomes" id="UP000308802"/>
    </source>
</evidence>
<dbReference type="EC" id="5.2.1.8" evidence="2 6"/>
<gene>
    <name evidence="10" type="ORF">D6D19_00404</name>
    <name evidence="9" type="ORF">D6D28_03515</name>
</gene>
<evidence type="ECO:0000313" key="9">
    <source>
        <dbReference type="EMBL" id="THV73083.1"/>
    </source>
</evidence>
<keyword evidence="3 6" id="KW-0697">Rotamase</keyword>
<organism evidence="9 11">
    <name type="scientific">Aureobasidium pullulans</name>
    <name type="common">Black yeast</name>
    <name type="synonym">Pullularia pullulans</name>
    <dbReference type="NCBI Taxonomy" id="5580"/>
    <lineage>
        <taxon>Eukaryota</taxon>
        <taxon>Fungi</taxon>
        <taxon>Dikarya</taxon>
        <taxon>Ascomycota</taxon>
        <taxon>Pezizomycotina</taxon>
        <taxon>Dothideomycetes</taxon>
        <taxon>Dothideomycetidae</taxon>
        <taxon>Dothideales</taxon>
        <taxon>Saccotheciaceae</taxon>
        <taxon>Aureobasidium</taxon>
    </lineage>
</organism>
<dbReference type="Pfam" id="PF00254">
    <property type="entry name" value="FKBP_C"/>
    <property type="match status" value="1"/>
</dbReference>
<protein>
    <recommendedName>
        <fullName evidence="2 6">peptidylprolyl isomerase</fullName>
        <ecNumber evidence="2 6">5.2.1.8</ecNumber>
    </recommendedName>
</protein>
<dbReference type="Gene3D" id="3.10.50.40">
    <property type="match status" value="1"/>
</dbReference>
<evidence type="ECO:0000313" key="10">
    <source>
        <dbReference type="EMBL" id="THW80467.1"/>
    </source>
</evidence>
<comment type="similarity">
    <text evidence="5">Belongs to the FKBP-type PPIase family. FKBP1 subfamily.</text>
</comment>
<name>A0A4V4I0K5_AURPU</name>
<dbReference type="PANTHER" id="PTHR10516">
    <property type="entry name" value="PEPTIDYL-PROLYL CIS-TRANS ISOMERASE"/>
    <property type="match status" value="1"/>
</dbReference>
<dbReference type="InterPro" id="IPR001179">
    <property type="entry name" value="PPIase_FKBP_dom"/>
</dbReference>
<evidence type="ECO:0000256" key="2">
    <source>
        <dbReference type="ARBA" id="ARBA00013194"/>
    </source>
</evidence>
<dbReference type="EMBL" id="QZAO01000005">
    <property type="protein sequence ID" value="THW80467.1"/>
    <property type="molecule type" value="Genomic_DNA"/>
</dbReference>
<dbReference type="Proteomes" id="UP000304951">
    <property type="component" value="Unassembled WGS sequence"/>
</dbReference>
<dbReference type="SUPFAM" id="SSF54534">
    <property type="entry name" value="FKBP-like"/>
    <property type="match status" value="1"/>
</dbReference>
<feature type="region of interest" description="Disordered" evidence="7">
    <location>
        <begin position="1"/>
        <end position="23"/>
    </location>
</feature>
<keyword evidence="4 6" id="KW-0413">Isomerase</keyword>
<dbReference type="EMBL" id="QZAF01000103">
    <property type="protein sequence ID" value="THV73083.1"/>
    <property type="molecule type" value="Genomic_DNA"/>
</dbReference>
<evidence type="ECO:0000313" key="11">
    <source>
        <dbReference type="Proteomes" id="UP000304951"/>
    </source>
</evidence>
<dbReference type="GO" id="GO:0005737">
    <property type="term" value="C:cytoplasm"/>
    <property type="evidence" value="ECO:0007669"/>
    <property type="project" value="TreeGrafter"/>
</dbReference>
<evidence type="ECO:0000256" key="5">
    <source>
        <dbReference type="ARBA" id="ARBA00038106"/>
    </source>
</evidence>
<reference evidence="11 12" key="1">
    <citation type="submission" date="2018-10" db="EMBL/GenBank/DDBJ databases">
        <title>Fifty Aureobasidium pullulans genomes reveal a recombining polyextremotolerant generalist.</title>
        <authorList>
            <person name="Gostincar C."/>
            <person name="Turk M."/>
            <person name="Zajc J."/>
            <person name="Gunde-Cimerman N."/>
        </authorList>
    </citation>
    <scope>NUCLEOTIDE SEQUENCE [LARGE SCALE GENOMIC DNA]</scope>
    <source>
        <strain evidence="10 12">EXF-10659</strain>
        <strain evidence="9 11">EXF-11900</strain>
    </source>
</reference>
<comment type="catalytic activity">
    <reaction evidence="1 6">
        <text>[protein]-peptidylproline (omega=180) = [protein]-peptidylproline (omega=0)</text>
        <dbReference type="Rhea" id="RHEA:16237"/>
        <dbReference type="Rhea" id="RHEA-COMP:10747"/>
        <dbReference type="Rhea" id="RHEA-COMP:10748"/>
        <dbReference type="ChEBI" id="CHEBI:83833"/>
        <dbReference type="ChEBI" id="CHEBI:83834"/>
        <dbReference type="EC" id="5.2.1.8"/>
    </reaction>
</comment>
<dbReference type="Proteomes" id="UP000308802">
    <property type="component" value="Unassembled WGS sequence"/>
</dbReference>
<evidence type="ECO:0000256" key="7">
    <source>
        <dbReference type="SAM" id="MobiDB-lite"/>
    </source>
</evidence>
<dbReference type="PANTHER" id="PTHR10516:SF447">
    <property type="entry name" value="FK506-BINDING PROTEIN 1B"/>
    <property type="match status" value="1"/>
</dbReference>
<dbReference type="InterPro" id="IPR050689">
    <property type="entry name" value="FKBP-type_PPIase"/>
</dbReference>
<comment type="caution">
    <text evidence="9">The sequence shown here is derived from an EMBL/GenBank/DDBJ whole genome shotgun (WGS) entry which is preliminary data.</text>
</comment>
<evidence type="ECO:0000256" key="4">
    <source>
        <dbReference type="ARBA" id="ARBA00023235"/>
    </source>
</evidence>
<sequence>MRLRKRARKGAAADPLKGKSAKRNVKLLRKGPAEARTPQFLRSSFHSTSINMGVTKQLIQDGNKSDYPKNGDNVTMEYTGWLAEADGKTKGKQFDSSVGRGDFDVPIGTGRVIKGWDEGIVGTSEQEGMSLGEKSTLIITHQTTLIDQLTSDYGYGERGFPGAIPARATLIFDVTLKAINGKRA</sequence>
<evidence type="ECO:0000256" key="1">
    <source>
        <dbReference type="ARBA" id="ARBA00000971"/>
    </source>
</evidence>
<evidence type="ECO:0000259" key="8">
    <source>
        <dbReference type="PROSITE" id="PS50059"/>
    </source>
</evidence>
<dbReference type="AlphaFoldDB" id="A0A4V4I0K5"/>
<dbReference type="PROSITE" id="PS50059">
    <property type="entry name" value="FKBP_PPIASE"/>
    <property type="match status" value="1"/>
</dbReference>
<accession>A0A4V4I0K5</accession>
<evidence type="ECO:0000256" key="3">
    <source>
        <dbReference type="ARBA" id="ARBA00023110"/>
    </source>
</evidence>
<dbReference type="GO" id="GO:0003755">
    <property type="term" value="F:peptidyl-prolyl cis-trans isomerase activity"/>
    <property type="evidence" value="ECO:0007669"/>
    <property type="project" value="UniProtKB-KW"/>
</dbReference>
<proteinExistence type="inferred from homology"/>
<evidence type="ECO:0000256" key="6">
    <source>
        <dbReference type="PROSITE-ProRule" id="PRU00277"/>
    </source>
</evidence>